<gene>
    <name evidence="8" type="ORF">SLEP1_g1751</name>
</gene>
<feature type="transmembrane region" description="Helical" evidence="7">
    <location>
        <begin position="250"/>
        <end position="272"/>
    </location>
</feature>
<dbReference type="AlphaFoldDB" id="A0AAV5HQ86"/>
<organism evidence="8 9">
    <name type="scientific">Rubroshorea leprosula</name>
    <dbReference type="NCBI Taxonomy" id="152421"/>
    <lineage>
        <taxon>Eukaryota</taxon>
        <taxon>Viridiplantae</taxon>
        <taxon>Streptophyta</taxon>
        <taxon>Embryophyta</taxon>
        <taxon>Tracheophyta</taxon>
        <taxon>Spermatophyta</taxon>
        <taxon>Magnoliopsida</taxon>
        <taxon>eudicotyledons</taxon>
        <taxon>Gunneridae</taxon>
        <taxon>Pentapetalae</taxon>
        <taxon>rosids</taxon>
        <taxon>malvids</taxon>
        <taxon>Malvales</taxon>
        <taxon>Dipterocarpaceae</taxon>
        <taxon>Rubroshorea</taxon>
    </lineage>
</organism>
<feature type="transmembrane region" description="Helical" evidence="7">
    <location>
        <begin position="85"/>
        <end position="108"/>
    </location>
</feature>
<sequence>MERSKALQVAMKPINRTSNKGNAWKVGAWGFQGLQKIDWIRNSSDKSFKEKYVRVALENAYASEFEEKEEDSTKSQNFLWKKLKAFYAFTRPYAVVVNVILATTISLLPVQTIKELSPALFAEIFKVVVATTSMFVYIAGVNQLNDVEIDKINKPYLPLASGDFSIEAGVAITFAALSTSLVMGIMSSPALFSAILICVLTATMHAIDLPLLRWKKRPYVAIISNVIMIMGHVLALFTHIQKYVLGKPMMITRSLVFAMATSGIFFTIITMFKDIPDEEGDKEHGIQSLSLKLGKKNVFWLCINMLLMSCGAAVVVGATSSSLLSRLITIIGHFLLASLVLLRAQSIDLNNKASTTSFYLFIWQLFCVGCFLPLFVR</sequence>
<keyword evidence="4 7" id="KW-0812">Transmembrane</keyword>
<feature type="transmembrane region" description="Helical" evidence="7">
    <location>
        <begin position="298"/>
        <end position="316"/>
    </location>
</feature>
<keyword evidence="9" id="KW-1185">Reference proteome</keyword>
<evidence type="ECO:0000256" key="4">
    <source>
        <dbReference type="ARBA" id="ARBA00022692"/>
    </source>
</evidence>
<comment type="caution">
    <text evidence="8">The sequence shown here is derived from an EMBL/GenBank/DDBJ whole genome shotgun (WGS) entry which is preliminary data.</text>
</comment>
<evidence type="ECO:0000256" key="1">
    <source>
        <dbReference type="ARBA" id="ARBA00004508"/>
    </source>
</evidence>
<comment type="subcellular location">
    <subcellularLocation>
        <location evidence="1">Plastid</location>
        <location evidence="1">Chloroplast membrane</location>
        <topology evidence="1">Multi-pass membrane protein</topology>
    </subcellularLocation>
</comment>
<feature type="transmembrane region" description="Helical" evidence="7">
    <location>
        <begin position="356"/>
        <end position="376"/>
    </location>
</feature>
<dbReference type="Proteomes" id="UP001054252">
    <property type="component" value="Unassembled WGS sequence"/>
</dbReference>
<evidence type="ECO:0000256" key="6">
    <source>
        <dbReference type="ARBA" id="ARBA00023136"/>
    </source>
</evidence>
<dbReference type="InterPro" id="IPR044878">
    <property type="entry name" value="UbiA_sf"/>
</dbReference>
<feature type="transmembrane region" description="Helical" evidence="7">
    <location>
        <begin position="190"/>
        <end position="207"/>
    </location>
</feature>
<dbReference type="PANTHER" id="PTHR43009:SF7">
    <property type="entry name" value="HOMOGENTISATE GERANYLGERANYLTRANSFERASE, CHLOROPLASTIC"/>
    <property type="match status" value="1"/>
</dbReference>
<feature type="transmembrane region" description="Helical" evidence="7">
    <location>
        <begin position="120"/>
        <end position="144"/>
    </location>
</feature>
<dbReference type="InterPro" id="IPR000537">
    <property type="entry name" value="UbiA_prenyltransferase"/>
</dbReference>
<dbReference type="Gene3D" id="1.10.357.140">
    <property type="entry name" value="UbiA prenyltransferase"/>
    <property type="match status" value="1"/>
</dbReference>
<feature type="transmembrane region" description="Helical" evidence="7">
    <location>
        <begin position="219"/>
        <end position="238"/>
    </location>
</feature>
<dbReference type="PANTHER" id="PTHR43009">
    <property type="entry name" value="HOMOGENTISATE SOLANESYLTRANSFERASE, CHLOROPLASTIC"/>
    <property type="match status" value="1"/>
</dbReference>
<protein>
    <submittedName>
        <fullName evidence="8">Uncharacterized protein</fullName>
    </submittedName>
</protein>
<evidence type="ECO:0000256" key="2">
    <source>
        <dbReference type="ARBA" id="ARBA00005985"/>
    </source>
</evidence>
<comment type="similarity">
    <text evidence="2">Belongs to the UbiA prenyltransferase family.</text>
</comment>
<evidence type="ECO:0000313" key="8">
    <source>
        <dbReference type="EMBL" id="GKU87339.1"/>
    </source>
</evidence>
<evidence type="ECO:0000313" key="9">
    <source>
        <dbReference type="Proteomes" id="UP001054252"/>
    </source>
</evidence>
<dbReference type="Gene3D" id="1.20.120.1780">
    <property type="entry name" value="UbiA prenyltransferase"/>
    <property type="match status" value="1"/>
</dbReference>
<evidence type="ECO:0000256" key="5">
    <source>
        <dbReference type="ARBA" id="ARBA00022989"/>
    </source>
</evidence>
<dbReference type="EMBL" id="BPVZ01000002">
    <property type="protein sequence ID" value="GKU87339.1"/>
    <property type="molecule type" value="Genomic_DNA"/>
</dbReference>
<dbReference type="Pfam" id="PF01040">
    <property type="entry name" value="UbiA"/>
    <property type="match status" value="1"/>
</dbReference>
<feature type="transmembrane region" description="Helical" evidence="7">
    <location>
        <begin position="323"/>
        <end position="344"/>
    </location>
</feature>
<keyword evidence="3" id="KW-0808">Transferase</keyword>
<proteinExistence type="inferred from homology"/>
<evidence type="ECO:0000256" key="3">
    <source>
        <dbReference type="ARBA" id="ARBA00022679"/>
    </source>
</evidence>
<keyword evidence="5 7" id="KW-1133">Transmembrane helix</keyword>
<feature type="transmembrane region" description="Helical" evidence="7">
    <location>
        <begin position="164"/>
        <end position="183"/>
    </location>
</feature>
<dbReference type="GO" id="GO:0031969">
    <property type="term" value="C:chloroplast membrane"/>
    <property type="evidence" value="ECO:0007669"/>
    <property type="project" value="UniProtKB-SubCell"/>
</dbReference>
<reference evidence="8 9" key="1">
    <citation type="journal article" date="2021" name="Commun. Biol.">
        <title>The genome of Shorea leprosula (Dipterocarpaceae) highlights the ecological relevance of drought in aseasonal tropical rainforests.</title>
        <authorList>
            <person name="Ng K.K.S."/>
            <person name="Kobayashi M.J."/>
            <person name="Fawcett J.A."/>
            <person name="Hatakeyama M."/>
            <person name="Paape T."/>
            <person name="Ng C.H."/>
            <person name="Ang C.C."/>
            <person name="Tnah L.H."/>
            <person name="Lee C.T."/>
            <person name="Nishiyama T."/>
            <person name="Sese J."/>
            <person name="O'Brien M.J."/>
            <person name="Copetti D."/>
            <person name="Mohd Noor M.I."/>
            <person name="Ong R.C."/>
            <person name="Putra M."/>
            <person name="Sireger I.Z."/>
            <person name="Indrioko S."/>
            <person name="Kosugi Y."/>
            <person name="Izuno A."/>
            <person name="Isagi Y."/>
            <person name="Lee S.L."/>
            <person name="Shimizu K.K."/>
        </authorList>
    </citation>
    <scope>NUCLEOTIDE SEQUENCE [LARGE SCALE GENOMIC DNA]</scope>
    <source>
        <strain evidence="8">214</strain>
    </source>
</reference>
<accession>A0AAV5HQ86</accession>
<evidence type="ECO:0000256" key="7">
    <source>
        <dbReference type="SAM" id="Phobius"/>
    </source>
</evidence>
<name>A0AAV5HQ86_9ROSI</name>
<keyword evidence="6 7" id="KW-0472">Membrane</keyword>
<dbReference type="GO" id="GO:0016765">
    <property type="term" value="F:transferase activity, transferring alkyl or aryl (other than methyl) groups"/>
    <property type="evidence" value="ECO:0007669"/>
    <property type="project" value="InterPro"/>
</dbReference>